<dbReference type="InterPro" id="IPR043128">
    <property type="entry name" value="Rev_trsase/Diguanyl_cyclase"/>
</dbReference>
<dbReference type="PANTHER" id="PTHR45138:SF9">
    <property type="entry name" value="DIGUANYLATE CYCLASE DGCM-RELATED"/>
    <property type="match status" value="1"/>
</dbReference>
<accession>A0A1I7HEH4</accession>
<comment type="catalytic activity">
    <reaction evidence="2">
        <text>2 GTP = 3',3'-c-di-GMP + 2 diphosphate</text>
        <dbReference type="Rhea" id="RHEA:24898"/>
        <dbReference type="ChEBI" id="CHEBI:33019"/>
        <dbReference type="ChEBI" id="CHEBI:37565"/>
        <dbReference type="ChEBI" id="CHEBI:58805"/>
        <dbReference type="EC" id="2.7.7.65"/>
    </reaction>
</comment>
<dbReference type="GO" id="GO:0043709">
    <property type="term" value="P:cell adhesion involved in single-species biofilm formation"/>
    <property type="evidence" value="ECO:0007669"/>
    <property type="project" value="TreeGrafter"/>
</dbReference>
<evidence type="ECO:0000313" key="4">
    <source>
        <dbReference type="EMBL" id="SFU59113.1"/>
    </source>
</evidence>
<dbReference type="Pfam" id="PF00990">
    <property type="entry name" value="GGDEF"/>
    <property type="match status" value="1"/>
</dbReference>
<evidence type="ECO:0000259" key="3">
    <source>
        <dbReference type="PROSITE" id="PS50887"/>
    </source>
</evidence>
<dbReference type="Proteomes" id="UP000183656">
    <property type="component" value="Unassembled WGS sequence"/>
</dbReference>
<dbReference type="GO" id="GO:1902201">
    <property type="term" value="P:negative regulation of bacterial-type flagellum-dependent cell motility"/>
    <property type="evidence" value="ECO:0007669"/>
    <property type="project" value="TreeGrafter"/>
</dbReference>
<protein>
    <recommendedName>
        <fullName evidence="1">diguanylate cyclase</fullName>
        <ecNumber evidence="1">2.7.7.65</ecNumber>
    </recommendedName>
</protein>
<dbReference type="Gene3D" id="3.30.70.270">
    <property type="match status" value="1"/>
</dbReference>
<dbReference type="InterPro" id="IPR000160">
    <property type="entry name" value="GGDEF_dom"/>
</dbReference>
<proteinExistence type="predicted"/>
<evidence type="ECO:0000256" key="2">
    <source>
        <dbReference type="ARBA" id="ARBA00034247"/>
    </source>
</evidence>
<dbReference type="STRING" id="343013.SAMN04489707_101044"/>
<dbReference type="FunFam" id="3.30.70.270:FF:000001">
    <property type="entry name" value="Diguanylate cyclase domain protein"/>
    <property type="match status" value="1"/>
</dbReference>
<dbReference type="EC" id="2.7.7.65" evidence="1"/>
<dbReference type="PROSITE" id="PS50887">
    <property type="entry name" value="GGDEF"/>
    <property type="match status" value="1"/>
</dbReference>
<dbReference type="PANTHER" id="PTHR45138">
    <property type="entry name" value="REGULATORY COMPONENTS OF SENSORY TRANSDUCTION SYSTEM"/>
    <property type="match status" value="1"/>
</dbReference>
<dbReference type="EMBL" id="FPBX01000010">
    <property type="protein sequence ID" value="SFU59113.1"/>
    <property type="molecule type" value="Genomic_DNA"/>
</dbReference>
<keyword evidence="5" id="KW-1185">Reference proteome</keyword>
<dbReference type="SUPFAM" id="SSF55073">
    <property type="entry name" value="Nucleotide cyclase"/>
    <property type="match status" value="1"/>
</dbReference>
<dbReference type="AlphaFoldDB" id="A0A1I7HEH4"/>
<feature type="domain" description="GGDEF" evidence="3">
    <location>
        <begin position="75"/>
        <end position="210"/>
    </location>
</feature>
<sequence>MFLHDLRLATAHALVAQAGGDMPALPSEPPTQYLQALIDGLCELSLKDPLTGLANRRYLYATLDREIDRVTRAGDSALLLMLDIDHFKQINDAHGHLAGDLVLQSVARTLNACVRPMDTIARYGGEEFAIVLPSCQANFARVVGERVRRAIESTPIRISPIEQVHITVSIGGAFALQWIRSTKQLWVERADQQLYVAKQAGRNRMSIEDQPDSTVSAEEKNMLFAPVFTPSGWGELPPLDPAGSVK</sequence>
<evidence type="ECO:0000256" key="1">
    <source>
        <dbReference type="ARBA" id="ARBA00012528"/>
    </source>
</evidence>
<dbReference type="GO" id="GO:0005886">
    <property type="term" value="C:plasma membrane"/>
    <property type="evidence" value="ECO:0007669"/>
    <property type="project" value="TreeGrafter"/>
</dbReference>
<dbReference type="RefSeq" id="WP_054255042.1">
    <property type="nucleotide sequence ID" value="NZ_CYIG01000004.1"/>
</dbReference>
<dbReference type="GO" id="GO:0052621">
    <property type="term" value="F:diguanylate cyclase activity"/>
    <property type="evidence" value="ECO:0007669"/>
    <property type="project" value="UniProtKB-EC"/>
</dbReference>
<dbReference type="InterPro" id="IPR029787">
    <property type="entry name" value="Nucleotide_cyclase"/>
</dbReference>
<dbReference type="CDD" id="cd01949">
    <property type="entry name" value="GGDEF"/>
    <property type="match status" value="1"/>
</dbReference>
<name>A0A1I7HEH4_9BURK</name>
<reference evidence="4 5" key="1">
    <citation type="submission" date="2016-10" db="EMBL/GenBank/DDBJ databases">
        <authorList>
            <person name="de Groot N.N."/>
        </authorList>
    </citation>
    <scope>NUCLEOTIDE SEQUENCE [LARGE SCALE GENOMIC DNA]</scope>
    <source>
        <strain evidence="4 5">R-24608</strain>
    </source>
</reference>
<evidence type="ECO:0000313" key="5">
    <source>
        <dbReference type="Proteomes" id="UP000183656"/>
    </source>
</evidence>
<organism evidence="4 5">
    <name type="scientific">Paenacidovorax caeni</name>
    <dbReference type="NCBI Taxonomy" id="343013"/>
    <lineage>
        <taxon>Bacteria</taxon>
        <taxon>Pseudomonadati</taxon>
        <taxon>Pseudomonadota</taxon>
        <taxon>Betaproteobacteria</taxon>
        <taxon>Burkholderiales</taxon>
        <taxon>Comamonadaceae</taxon>
        <taxon>Paenacidovorax</taxon>
    </lineage>
</organism>
<dbReference type="NCBIfam" id="TIGR00254">
    <property type="entry name" value="GGDEF"/>
    <property type="match status" value="1"/>
</dbReference>
<dbReference type="InterPro" id="IPR050469">
    <property type="entry name" value="Diguanylate_Cyclase"/>
</dbReference>
<dbReference type="SMART" id="SM00267">
    <property type="entry name" value="GGDEF"/>
    <property type="match status" value="1"/>
</dbReference>
<gene>
    <name evidence="4" type="ORF">SAMN04489707_101044</name>
</gene>